<dbReference type="AlphaFoldDB" id="A0A016UUI5"/>
<protein>
    <submittedName>
        <fullName evidence="2">Uncharacterized protein</fullName>
    </submittedName>
</protein>
<dbReference type="EMBL" id="JARK01001361">
    <property type="protein sequence ID" value="EYC19074.1"/>
    <property type="molecule type" value="Genomic_DNA"/>
</dbReference>
<comment type="caution">
    <text evidence="2">The sequence shown here is derived from an EMBL/GenBank/DDBJ whole genome shotgun (WGS) entry which is preliminary data.</text>
</comment>
<keyword evidence="1" id="KW-0472">Membrane</keyword>
<evidence type="ECO:0000313" key="2">
    <source>
        <dbReference type="EMBL" id="EYC19074.1"/>
    </source>
</evidence>
<sequence>MKGSYDEAIIRASMKTHLVRFGNPFGKGLVIAMTVECILGAAECMYEAVNAFHVETPTNFLLNWIRDNFAVFLFVVFSMNSYGIIFMSNDLRKEVIRFCWKMFKIFHYCGIKIPKKQLAATITTSSRCLDLKSTSRIQNNRVCVSYL</sequence>
<dbReference type="OrthoDB" id="5855582at2759"/>
<evidence type="ECO:0000313" key="3">
    <source>
        <dbReference type="Proteomes" id="UP000024635"/>
    </source>
</evidence>
<keyword evidence="1" id="KW-1133">Transmembrane helix</keyword>
<accession>A0A016UUI5</accession>
<name>A0A016UUI5_9BILA</name>
<organism evidence="2 3">
    <name type="scientific">Ancylostoma ceylanicum</name>
    <dbReference type="NCBI Taxonomy" id="53326"/>
    <lineage>
        <taxon>Eukaryota</taxon>
        <taxon>Metazoa</taxon>
        <taxon>Ecdysozoa</taxon>
        <taxon>Nematoda</taxon>
        <taxon>Chromadorea</taxon>
        <taxon>Rhabditida</taxon>
        <taxon>Rhabditina</taxon>
        <taxon>Rhabditomorpha</taxon>
        <taxon>Strongyloidea</taxon>
        <taxon>Ancylostomatidae</taxon>
        <taxon>Ancylostomatinae</taxon>
        <taxon>Ancylostoma</taxon>
    </lineage>
</organism>
<keyword evidence="1" id="KW-0812">Transmembrane</keyword>
<feature type="transmembrane region" description="Helical" evidence="1">
    <location>
        <begin position="69"/>
        <end position="87"/>
    </location>
</feature>
<gene>
    <name evidence="2" type="primary">Acey_s0025.g1156</name>
    <name evidence="2" type="ORF">Y032_0025g1156</name>
</gene>
<keyword evidence="3" id="KW-1185">Reference proteome</keyword>
<dbReference type="Proteomes" id="UP000024635">
    <property type="component" value="Unassembled WGS sequence"/>
</dbReference>
<evidence type="ECO:0000256" key="1">
    <source>
        <dbReference type="SAM" id="Phobius"/>
    </source>
</evidence>
<proteinExistence type="predicted"/>
<reference evidence="3" key="1">
    <citation type="journal article" date="2015" name="Nat. Genet.">
        <title>The genome and transcriptome of the zoonotic hookworm Ancylostoma ceylanicum identify infection-specific gene families.</title>
        <authorList>
            <person name="Schwarz E.M."/>
            <person name="Hu Y."/>
            <person name="Antoshechkin I."/>
            <person name="Miller M.M."/>
            <person name="Sternberg P.W."/>
            <person name="Aroian R.V."/>
        </authorList>
    </citation>
    <scope>NUCLEOTIDE SEQUENCE</scope>
    <source>
        <strain evidence="3">HY135</strain>
    </source>
</reference>